<proteinExistence type="inferred from homology"/>
<dbReference type="PANTHER" id="PTHR13822">
    <property type="entry name" value="ATP SYNTHASE DELTA/EPSILON CHAIN"/>
    <property type="match status" value="1"/>
</dbReference>
<evidence type="ECO:0000313" key="11">
    <source>
        <dbReference type="Proteomes" id="UP000287394"/>
    </source>
</evidence>
<dbReference type="PANTHER" id="PTHR13822:SF10">
    <property type="entry name" value="ATP SYNTHASE EPSILON CHAIN, CHLOROPLASTIC"/>
    <property type="match status" value="1"/>
</dbReference>
<keyword evidence="8" id="KW-1003">Cell membrane</keyword>
<name>A0A402CQP6_9BACT</name>
<dbReference type="Gene3D" id="2.60.15.10">
    <property type="entry name" value="F0F1 ATP synthase delta/epsilon subunit, N-terminal"/>
    <property type="match status" value="1"/>
</dbReference>
<reference evidence="10 11" key="1">
    <citation type="journal article" date="2019" name="Int. J. Syst. Evol. Microbiol.">
        <title>Capsulimonas corticalis gen. nov., sp. nov., an aerobic capsulated bacterium, of a novel bacterial order, Capsulimonadales ord. nov., of the class Armatimonadia of the phylum Armatimonadetes.</title>
        <authorList>
            <person name="Li J."/>
            <person name="Kudo C."/>
            <person name="Tonouchi A."/>
        </authorList>
    </citation>
    <scope>NUCLEOTIDE SEQUENCE [LARGE SCALE GENOMIC DNA]</scope>
    <source>
        <strain evidence="10 11">AX-7</strain>
    </source>
</reference>
<dbReference type="FunCoup" id="A0A402CQP6">
    <property type="interactions" value="462"/>
</dbReference>
<keyword evidence="6 8" id="KW-0139">CF(1)</keyword>
<dbReference type="AlphaFoldDB" id="A0A402CQP6"/>
<dbReference type="EMBL" id="AP025739">
    <property type="protein sequence ID" value="BDI32676.1"/>
    <property type="molecule type" value="Genomic_DNA"/>
</dbReference>
<evidence type="ECO:0000256" key="1">
    <source>
        <dbReference type="ARBA" id="ARBA00004184"/>
    </source>
</evidence>
<evidence type="ECO:0000256" key="4">
    <source>
        <dbReference type="ARBA" id="ARBA00023065"/>
    </source>
</evidence>
<comment type="function">
    <text evidence="8">Produces ATP from ADP in the presence of a proton gradient across the membrane.</text>
</comment>
<evidence type="ECO:0000256" key="6">
    <source>
        <dbReference type="ARBA" id="ARBA00023196"/>
    </source>
</evidence>
<dbReference type="InterPro" id="IPR036771">
    <property type="entry name" value="ATPsynth_dsu/esu_N"/>
</dbReference>
<dbReference type="RefSeq" id="WP_218025490.1">
    <property type="nucleotide sequence ID" value="NZ_AP025739.1"/>
</dbReference>
<keyword evidence="8" id="KW-0375">Hydrogen ion transport</keyword>
<evidence type="ECO:0000313" key="10">
    <source>
        <dbReference type="EMBL" id="BDI32676.1"/>
    </source>
</evidence>
<protein>
    <recommendedName>
        <fullName evidence="8">ATP synthase epsilon chain</fullName>
    </recommendedName>
    <alternativeName>
        <fullName evidence="8">ATP synthase F1 sector epsilon subunit</fullName>
    </alternativeName>
    <alternativeName>
        <fullName evidence="8">F-ATPase epsilon subunit</fullName>
    </alternativeName>
</protein>
<dbReference type="GO" id="GO:0012505">
    <property type="term" value="C:endomembrane system"/>
    <property type="evidence" value="ECO:0007669"/>
    <property type="project" value="UniProtKB-SubCell"/>
</dbReference>
<dbReference type="SUPFAM" id="SSF51344">
    <property type="entry name" value="Epsilon subunit of F1F0-ATP synthase N-terminal domain"/>
    <property type="match status" value="1"/>
</dbReference>
<dbReference type="NCBIfam" id="TIGR01216">
    <property type="entry name" value="ATP_synt_epsi"/>
    <property type="match status" value="1"/>
</dbReference>
<organism evidence="10 11">
    <name type="scientific">Capsulimonas corticalis</name>
    <dbReference type="NCBI Taxonomy" id="2219043"/>
    <lineage>
        <taxon>Bacteria</taxon>
        <taxon>Bacillati</taxon>
        <taxon>Armatimonadota</taxon>
        <taxon>Armatimonadia</taxon>
        <taxon>Capsulimonadales</taxon>
        <taxon>Capsulimonadaceae</taxon>
        <taxon>Capsulimonas</taxon>
    </lineage>
</organism>
<dbReference type="GO" id="GO:0005524">
    <property type="term" value="F:ATP binding"/>
    <property type="evidence" value="ECO:0007669"/>
    <property type="project" value="UniProtKB-UniRule"/>
</dbReference>
<keyword evidence="5 8" id="KW-0472">Membrane</keyword>
<dbReference type="CDD" id="cd12152">
    <property type="entry name" value="F1-ATPase_delta"/>
    <property type="match status" value="1"/>
</dbReference>
<comment type="similarity">
    <text evidence="2 8 9">Belongs to the ATPase epsilon chain family.</text>
</comment>
<dbReference type="KEGG" id="ccot:CCAX7_47270"/>
<keyword evidence="7 8" id="KW-0066">ATP synthesis</keyword>
<dbReference type="InterPro" id="IPR020546">
    <property type="entry name" value="ATP_synth_F1_dsu/esu_N"/>
</dbReference>
<evidence type="ECO:0000256" key="7">
    <source>
        <dbReference type="ARBA" id="ARBA00023310"/>
    </source>
</evidence>
<evidence type="ECO:0000256" key="9">
    <source>
        <dbReference type="RuleBase" id="RU003656"/>
    </source>
</evidence>
<dbReference type="GO" id="GO:0005886">
    <property type="term" value="C:plasma membrane"/>
    <property type="evidence" value="ECO:0007669"/>
    <property type="project" value="UniProtKB-SubCell"/>
</dbReference>
<dbReference type="GO" id="GO:0045259">
    <property type="term" value="C:proton-transporting ATP synthase complex"/>
    <property type="evidence" value="ECO:0007669"/>
    <property type="project" value="UniProtKB-KW"/>
</dbReference>
<dbReference type="GO" id="GO:0046933">
    <property type="term" value="F:proton-transporting ATP synthase activity, rotational mechanism"/>
    <property type="evidence" value="ECO:0007669"/>
    <property type="project" value="UniProtKB-UniRule"/>
</dbReference>
<evidence type="ECO:0000256" key="8">
    <source>
        <dbReference type="HAMAP-Rule" id="MF_00530"/>
    </source>
</evidence>
<sequence length="137" mass="14476">MASQYTLDVVTPERIMLSDQVVSTIAPGYEGQLGILAGHAPLMTELVPGEVRVTLADGRTTSHIIISGGFMEVTAERTTILADYAERVDEIDITRAEADLASARQLLAEAEAGSTQAAEAKQAVAHAETRIRAGRGA</sequence>
<dbReference type="Proteomes" id="UP000287394">
    <property type="component" value="Chromosome"/>
</dbReference>
<comment type="subcellular location">
    <subcellularLocation>
        <location evidence="8">Cell membrane</location>
        <topology evidence="8">Peripheral membrane protein</topology>
    </subcellularLocation>
    <subcellularLocation>
        <location evidence="1">Endomembrane system</location>
        <topology evidence="1">Peripheral membrane protein</topology>
    </subcellularLocation>
</comment>
<dbReference type="HAMAP" id="MF_00530">
    <property type="entry name" value="ATP_synth_epsil_bac"/>
    <property type="match status" value="1"/>
</dbReference>
<keyword evidence="3 8" id="KW-0813">Transport</keyword>
<comment type="subunit">
    <text evidence="8 9">F-type ATPases have 2 components, CF(1) - the catalytic core - and CF(0) - the membrane proton channel. CF(1) has five subunits: alpha(3), beta(3), gamma(1), delta(1), epsilon(1). CF(0) has three main subunits: a, b and c.</text>
</comment>
<gene>
    <name evidence="8 10" type="primary">atpC</name>
    <name evidence="10" type="ORF">CCAX7_47270</name>
</gene>
<accession>A0A402CQP6</accession>
<dbReference type="InterPro" id="IPR001469">
    <property type="entry name" value="ATP_synth_F1_dsu/esu"/>
</dbReference>
<evidence type="ECO:0000256" key="2">
    <source>
        <dbReference type="ARBA" id="ARBA00005712"/>
    </source>
</evidence>
<evidence type="ECO:0000256" key="5">
    <source>
        <dbReference type="ARBA" id="ARBA00023136"/>
    </source>
</evidence>
<keyword evidence="11" id="KW-1185">Reference proteome</keyword>
<dbReference type="Pfam" id="PF02823">
    <property type="entry name" value="ATP-synt_DE_N"/>
    <property type="match status" value="1"/>
</dbReference>
<evidence type="ECO:0000256" key="3">
    <source>
        <dbReference type="ARBA" id="ARBA00022448"/>
    </source>
</evidence>
<keyword evidence="4 8" id="KW-0406">Ion transport</keyword>